<name>A0A0B7AI17_9EUPU</name>
<evidence type="ECO:0000313" key="1">
    <source>
        <dbReference type="EMBL" id="CEK79555.1"/>
    </source>
</evidence>
<accession>A0A0B7AI17</accession>
<dbReference type="PANTHER" id="PTHR45913">
    <property type="entry name" value="EPM2A-INTERACTING PROTEIN 1"/>
    <property type="match status" value="1"/>
</dbReference>
<dbReference type="EMBL" id="HACG01032690">
    <property type="protein sequence ID" value="CEK79555.1"/>
    <property type="molecule type" value="Transcribed_RNA"/>
</dbReference>
<dbReference type="PANTHER" id="PTHR45913:SF22">
    <property type="entry name" value="SCAN BOX DOMAIN-CONTAINING PROTEIN"/>
    <property type="match status" value="1"/>
</dbReference>
<sequence length="87" mass="9671">MVIRASYIISLLIAKSESHPIQKGEELILPAVSEVLNTVLHKSPHDIIKKISVSNNLMQLHINEIPANVEDTLCSILQTTEFALQLD</sequence>
<protein>
    <submittedName>
        <fullName evidence="1">Uncharacterized protein</fullName>
    </submittedName>
</protein>
<dbReference type="AlphaFoldDB" id="A0A0B7AI17"/>
<organism evidence="1">
    <name type="scientific">Arion vulgaris</name>
    <dbReference type="NCBI Taxonomy" id="1028688"/>
    <lineage>
        <taxon>Eukaryota</taxon>
        <taxon>Metazoa</taxon>
        <taxon>Spiralia</taxon>
        <taxon>Lophotrochozoa</taxon>
        <taxon>Mollusca</taxon>
        <taxon>Gastropoda</taxon>
        <taxon>Heterobranchia</taxon>
        <taxon>Euthyneura</taxon>
        <taxon>Panpulmonata</taxon>
        <taxon>Eupulmonata</taxon>
        <taxon>Stylommatophora</taxon>
        <taxon>Helicina</taxon>
        <taxon>Arionoidea</taxon>
        <taxon>Arionidae</taxon>
        <taxon>Arion</taxon>
    </lineage>
</organism>
<gene>
    <name evidence="1" type="primary">ORF116118</name>
</gene>
<proteinExistence type="predicted"/>
<reference evidence="1" key="1">
    <citation type="submission" date="2014-12" db="EMBL/GenBank/DDBJ databases">
        <title>Insight into the proteome of Arion vulgaris.</title>
        <authorList>
            <person name="Aradska J."/>
            <person name="Bulat T."/>
            <person name="Smidak R."/>
            <person name="Sarate P."/>
            <person name="Gangsoo J."/>
            <person name="Sialana F."/>
            <person name="Bilban M."/>
            <person name="Lubec G."/>
        </authorList>
    </citation>
    <scope>NUCLEOTIDE SEQUENCE</scope>
    <source>
        <tissue evidence="1">Skin</tissue>
    </source>
</reference>